<accession>A0A397U0J8</accession>
<dbReference type="Gene3D" id="2.60.120.920">
    <property type="match status" value="1"/>
</dbReference>
<dbReference type="InterPro" id="IPR043136">
    <property type="entry name" value="B30.2/SPRY_sf"/>
</dbReference>
<evidence type="ECO:0000259" key="1">
    <source>
        <dbReference type="PROSITE" id="PS50188"/>
    </source>
</evidence>
<dbReference type="PROSITE" id="PS50188">
    <property type="entry name" value="B302_SPRY"/>
    <property type="match status" value="1"/>
</dbReference>
<dbReference type="InterPro" id="IPR013320">
    <property type="entry name" value="ConA-like_dom_sf"/>
</dbReference>
<name>A0A397U0J8_9GLOM</name>
<dbReference type="Proteomes" id="UP000266673">
    <property type="component" value="Unassembled WGS sequence"/>
</dbReference>
<dbReference type="Pfam" id="PF00622">
    <property type="entry name" value="SPRY"/>
    <property type="match status" value="1"/>
</dbReference>
<protein>
    <submittedName>
        <fullName evidence="2">Concanavalin A-like lectin/glucanase domain-containing protein</fullName>
    </submittedName>
</protein>
<reference evidence="2 3" key="1">
    <citation type="submission" date="2018-06" db="EMBL/GenBank/DDBJ databases">
        <title>Comparative genomics reveals the genomic features of Rhizophagus irregularis, R. cerebriforme, R. diaphanum and Gigaspora rosea, and their symbiotic lifestyle signature.</title>
        <authorList>
            <person name="Morin E."/>
            <person name="San Clemente H."/>
            <person name="Chen E.C.H."/>
            <person name="De La Providencia I."/>
            <person name="Hainaut M."/>
            <person name="Kuo A."/>
            <person name="Kohler A."/>
            <person name="Murat C."/>
            <person name="Tang N."/>
            <person name="Roy S."/>
            <person name="Loubradou J."/>
            <person name="Henrissat B."/>
            <person name="Grigoriev I.V."/>
            <person name="Corradi N."/>
            <person name="Roux C."/>
            <person name="Martin F.M."/>
        </authorList>
    </citation>
    <scope>NUCLEOTIDE SEQUENCE [LARGE SCALE GENOMIC DNA]</scope>
    <source>
        <strain evidence="2 3">DAOM 194757</strain>
    </source>
</reference>
<organism evidence="2 3">
    <name type="scientific">Gigaspora rosea</name>
    <dbReference type="NCBI Taxonomy" id="44941"/>
    <lineage>
        <taxon>Eukaryota</taxon>
        <taxon>Fungi</taxon>
        <taxon>Fungi incertae sedis</taxon>
        <taxon>Mucoromycota</taxon>
        <taxon>Glomeromycotina</taxon>
        <taxon>Glomeromycetes</taxon>
        <taxon>Diversisporales</taxon>
        <taxon>Gigasporaceae</taxon>
        <taxon>Gigaspora</taxon>
    </lineage>
</organism>
<feature type="domain" description="B30.2/SPRY" evidence="1">
    <location>
        <begin position="34"/>
        <end position="218"/>
    </location>
</feature>
<evidence type="ECO:0000313" key="2">
    <source>
        <dbReference type="EMBL" id="RIB03724.1"/>
    </source>
</evidence>
<dbReference type="SUPFAM" id="SSF49899">
    <property type="entry name" value="Concanavalin A-like lectins/glucanases"/>
    <property type="match status" value="1"/>
</dbReference>
<dbReference type="OrthoDB" id="25503at2759"/>
<dbReference type="InterPro" id="IPR050618">
    <property type="entry name" value="Ubq-SigPath_Reg"/>
</dbReference>
<sequence>MPKLTKLPKIRIIRGKNKKRKINKKPKPLLPDYLNDSPLDIRNNVAKCPILIPTCWNVNDCSPGLRIYDNLLSVKNNGNRAFAAVRANNYIPRETGIYYFEVDILECEDDLVISVGVSASYTSLDRLAGWDPGSIGYHSDNGWKYLEYGHGVTYGPTFTAGDTIGCCINFYYNEVFFTKNGVNLGSVCKPNVINQLYPVVGMGGMNSWIEANFGNKPFKFDVKLYAKTFKSQNGFLIL</sequence>
<comment type="caution">
    <text evidence="2">The sequence shown here is derived from an EMBL/GenBank/DDBJ whole genome shotgun (WGS) entry which is preliminary data.</text>
</comment>
<dbReference type="SMART" id="SM00449">
    <property type="entry name" value="SPRY"/>
    <property type="match status" value="1"/>
</dbReference>
<dbReference type="GO" id="GO:0030246">
    <property type="term" value="F:carbohydrate binding"/>
    <property type="evidence" value="ECO:0007669"/>
    <property type="project" value="UniProtKB-KW"/>
</dbReference>
<evidence type="ECO:0000313" key="3">
    <source>
        <dbReference type="Proteomes" id="UP000266673"/>
    </source>
</evidence>
<dbReference type="PANTHER" id="PTHR12864">
    <property type="entry name" value="RAN BINDING PROTEIN 9-RELATED"/>
    <property type="match status" value="1"/>
</dbReference>
<proteinExistence type="predicted"/>
<keyword evidence="3" id="KW-1185">Reference proteome</keyword>
<dbReference type="AlphaFoldDB" id="A0A397U0J8"/>
<keyword evidence="2" id="KW-0430">Lectin</keyword>
<gene>
    <name evidence="2" type="ORF">C2G38_2049036</name>
</gene>
<dbReference type="InterPro" id="IPR003877">
    <property type="entry name" value="SPRY_dom"/>
</dbReference>
<dbReference type="InterPro" id="IPR001870">
    <property type="entry name" value="B30.2/SPRY"/>
</dbReference>
<dbReference type="EMBL" id="QKWP01002335">
    <property type="protein sequence ID" value="RIB03724.1"/>
    <property type="molecule type" value="Genomic_DNA"/>
</dbReference>